<evidence type="ECO:0000256" key="1">
    <source>
        <dbReference type="ARBA" id="ARBA00022676"/>
    </source>
</evidence>
<accession>A0A853DQ88</accession>
<name>A0A853DQ88_9MICO</name>
<dbReference type="InterPro" id="IPR028098">
    <property type="entry name" value="Glyco_trans_4-like_N"/>
</dbReference>
<dbReference type="RefSeq" id="WP_179699819.1">
    <property type="nucleotide sequence ID" value="NZ_BAAAHA010000004.1"/>
</dbReference>
<feature type="domain" description="Glycosyltransferase subfamily 4-like N-terminal" evidence="4">
    <location>
        <begin position="16"/>
        <end position="170"/>
    </location>
</feature>
<keyword evidence="1" id="KW-0328">Glycosyltransferase</keyword>
<dbReference type="SUPFAM" id="SSF53756">
    <property type="entry name" value="UDP-Glycosyltransferase/glycogen phosphorylase"/>
    <property type="match status" value="1"/>
</dbReference>
<dbReference type="EMBL" id="JACCHJ010000001">
    <property type="protein sequence ID" value="NYK08714.1"/>
    <property type="molecule type" value="Genomic_DNA"/>
</dbReference>
<proteinExistence type="predicted"/>
<evidence type="ECO:0000259" key="4">
    <source>
        <dbReference type="Pfam" id="PF13439"/>
    </source>
</evidence>
<gene>
    <name evidence="5" type="ORF">HNR14_000595</name>
</gene>
<reference evidence="5 6" key="1">
    <citation type="submission" date="2020-07" db="EMBL/GenBank/DDBJ databases">
        <title>Sequencing the genomes of 1000 actinobacteria strains.</title>
        <authorList>
            <person name="Klenk H.-P."/>
        </authorList>
    </citation>
    <scope>NUCLEOTIDE SEQUENCE [LARGE SCALE GENOMIC DNA]</scope>
    <source>
        <strain evidence="5 6">DSM 15166</strain>
    </source>
</reference>
<dbReference type="Proteomes" id="UP000521075">
    <property type="component" value="Unassembled WGS sequence"/>
</dbReference>
<comment type="caution">
    <text evidence="5">The sequence shown here is derived from an EMBL/GenBank/DDBJ whole genome shotgun (WGS) entry which is preliminary data.</text>
</comment>
<keyword evidence="2 5" id="KW-0808">Transferase</keyword>
<dbReference type="PANTHER" id="PTHR46401:SF2">
    <property type="entry name" value="GLYCOSYLTRANSFERASE WBBK-RELATED"/>
    <property type="match status" value="1"/>
</dbReference>
<sequence length="362" mass="39068">MPRILVDLLFYTGTKGGMESYVRNVYRELGGLTDGLEYTALLPREAESLDLGWFPGDVVRSSVSGEARASWALGELRSVPAAARRIGADLIHAPANIGPIRSRVPVVLTVHDLLPFVHPEWVPGPYSPVLRALISRAARNARRVITVSEQSRADLQRILRLATDKVDVVPLAGLPASERTASAHRADDLILSLGNRMPHKNFETLLTAIARIPSEARPRLVITGSHGDDPLRPLVERLGIAATTTLLGWVDDDEIERLYSEATAVVVPTLFEGFGLPVLEAMSRGCPVICSDLPVLREVGGDAALYVDPRDPDGLADALSALLGDAAARERRSSAGLARAEGFSWARTALATAESFQRALDE</sequence>
<protein>
    <submittedName>
        <fullName evidence="5">Glycosyltransferase involved in cell wall biosynthesis</fullName>
    </submittedName>
</protein>
<dbReference type="Pfam" id="PF13439">
    <property type="entry name" value="Glyco_transf_4"/>
    <property type="match status" value="1"/>
</dbReference>
<evidence type="ECO:0000313" key="6">
    <source>
        <dbReference type="Proteomes" id="UP000521075"/>
    </source>
</evidence>
<dbReference type="InterPro" id="IPR001296">
    <property type="entry name" value="Glyco_trans_1"/>
</dbReference>
<dbReference type="AlphaFoldDB" id="A0A853DQ88"/>
<dbReference type="GO" id="GO:0016757">
    <property type="term" value="F:glycosyltransferase activity"/>
    <property type="evidence" value="ECO:0007669"/>
    <property type="project" value="UniProtKB-KW"/>
</dbReference>
<evidence type="ECO:0000313" key="5">
    <source>
        <dbReference type="EMBL" id="NYK08714.1"/>
    </source>
</evidence>
<organism evidence="5 6">
    <name type="scientific">Leifsonia naganoensis</name>
    <dbReference type="NCBI Taxonomy" id="150025"/>
    <lineage>
        <taxon>Bacteria</taxon>
        <taxon>Bacillati</taxon>
        <taxon>Actinomycetota</taxon>
        <taxon>Actinomycetes</taxon>
        <taxon>Micrococcales</taxon>
        <taxon>Microbacteriaceae</taxon>
        <taxon>Leifsonia</taxon>
    </lineage>
</organism>
<dbReference type="CDD" id="cd03809">
    <property type="entry name" value="GT4_MtfB-like"/>
    <property type="match status" value="1"/>
</dbReference>
<dbReference type="PANTHER" id="PTHR46401">
    <property type="entry name" value="GLYCOSYLTRANSFERASE WBBK-RELATED"/>
    <property type="match status" value="1"/>
</dbReference>
<feature type="domain" description="Glycosyl transferase family 1" evidence="3">
    <location>
        <begin position="187"/>
        <end position="335"/>
    </location>
</feature>
<evidence type="ECO:0000259" key="3">
    <source>
        <dbReference type="Pfam" id="PF00534"/>
    </source>
</evidence>
<dbReference type="Pfam" id="PF00534">
    <property type="entry name" value="Glycos_transf_1"/>
    <property type="match status" value="1"/>
</dbReference>
<keyword evidence="6" id="KW-1185">Reference proteome</keyword>
<evidence type="ECO:0000256" key="2">
    <source>
        <dbReference type="ARBA" id="ARBA00022679"/>
    </source>
</evidence>
<dbReference type="Gene3D" id="3.40.50.2000">
    <property type="entry name" value="Glycogen Phosphorylase B"/>
    <property type="match status" value="2"/>
</dbReference>